<dbReference type="PANTHER" id="PTHR16026:SF0">
    <property type="entry name" value="CARTILAGE ACIDIC PROTEIN 1"/>
    <property type="match status" value="1"/>
</dbReference>
<dbReference type="RefSeq" id="WP_089299555.1">
    <property type="nucleotide sequence ID" value="NZ_FZNW01000001.1"/>
</dbReference>
<protein>
    <submittedName>
        <fullName evidence="1">Repeat domain-containing protein</fullName>
    </submittedName>
</protein>
<proteinExistence type="predicted"/>
<dbReference type="Proteomes" id="UP000198348">
    <property type="component" value="Unassembled WGS sequence"/>
</dbReference>
<reference evidence="1 2" key="1">
    <citation type="submission" date="2017-06" db="EMBL/GenBank/DDBJ databases">
        <authorList>
            <person name="Kim H.J."/>
            <person name="Triplett B.A."/>
        </authorList>
    </citation>
    <scope>NUCLEOTIDE SEQUENCE [LARGE SCALE GENOMIC DNA]</scope>
    <source>
        <strain evidence="1 2">DSM 45207</strain>
    </source>
</reference>
<name>A0A238V2B1_9PSEU</name>
<dbReference type="Gene3D" id="2.130.10.130">
    <property type="entry name" value="Integrin alpha, N-terminal"/>
    <property type="match status" value="1"/>
</dbReference>
<organism evidence="1 2">
    <name type="scientific">Haloechinothrix alba</name>
    <dbReference type="NCBI Taxonomy" id="664784"/>
    <lineage>
        <taxon>Bacteria</taxon>
        <taxon>Bacillati</taxon>
        <taxon>Actinomycetota</taxon>
        <taxon>Actinomycetes</taxon>
        <taxon>Pseudonocardiales</taxon>
        <taxon>Pseudonocardiaceae</taxon>
        <taxon>Haloechinothrix</taxon>
    </lineage>
</organism>
<dbReference type="InterPro" id="IPR027039">
    <property type="entry name" value="Crtac1"/>
</dbReference>
<dbReference type="OrthoDB" id="9816120at2"/>
<gene>
    <name evidence="1" type="ORF">SAMN06265360_101232</name>
</gene>
<keyword evidence="2" id="KW-1185">Reference proteome</keyword>
<dbReference type="EMBL" id="FZNW01000001">
    <property type="protein sequence ID" value="SNR28570.1"/>
    <property type="molecule type" value="Genomic_DNA"/>
</dbReference>
<evidence type="ECO:0000313" key="2">
    <source>
        <dbReference type="Proteomes" id="UP000198348"/>
    </source>
</evidence>
<dbReference type="PANTHER" id="PTHR16026">
    <property type="entry name" value="CARTILAGE ACIDIC PROTEIN 1"/>
    <property type="match status" value="1"/>
</dbReference>
<sequence>MLPALRRAVPLTVALLMCVVAGVFTVRPSLGEAESAGRSPEYAFDTIPVNSTPPDARELRDVQPGLEHIEAWISAVGAAAALTDLRDLGRPADACLVDPRDDSVSVFAVPGGDGPDYERFTLEPERLPYDSTMAPMGCVPADFDEDGTEDFLVYYWGRSPVLFLNEGEPGATPVAEDFRAHEVVEPMEVWNTSALSVADVDGSGHLDIIAGNYFPDGAKVLDPEASEDDRMRMQHSMGKARNAGINRLFLSTPTGEANEKPDFTDASTALPADAAEAWTLAFGWQDLTGNNLPDLYTANDFGPDSLLVNTSSQGAAEFTQVEGSRDLTTPSSQVLGHGSFKGMGVTYSYQPGERLPMIMVSNITSPFALHESNFAFVPNGDGSRLLDGDVPYTQRAEQLGLARSGWSWDVKAGDFDNSGTDEFLQATGFIKGERNRWPELHELAMGNDDLLHHPEAWPNFRQGDDVSGHEHNRLWAQGEQGRYFDVAKRAGLGSPHVSRGFAFGDVDGDGSLDVLVANQWEDSVLLRNRTEPEGQAAFVRILRPGSAGGLRDAIGAHVEHEVNGQRKRTQLYPSNGHAGVSASEAHLALPGGESSRATITWRDGDDVHTDSVDVGPGDHTVVLGTDGTADMR</sequence>
<evidence type="ECO:0000313" key="1">
    <source>
        <dbReference type="EMBL" id="SNR28570.1"/>
    </source>
</evidence>
<dbReference type="SUPFAM" id="SSF69318">
    <property type="entry name" value="Integrin alpha N-terminal domain"/>
    <property type="match status" value="1"/>
</dbReference>
<dbReference type="AlphaFoldDB" id="A0A238V2B1"/>
<dbReference type="InterPro" id="IPR028994">
    <property type="entry name" value="Integrin_alpha_N"/>
</dbReference>
<accession>A0A238V2B1</accession>